<dbReference type="SUPFAM" id="SSF50199">
    <property type="entry name" value="Staphylococcal nuclease"/>
    <property type="match status" value="1"/>
</dbReference>
<keyword evidence="3" id="KW-1185">Reference proteome</keyword>
<reference evidence="2 3" key="1">
    <citation type="submission" date="2016-10" db="EMBL/GenBank/DDBJ databases">
        <authorList>
            <person name="de Groot N.N."/>
        </authorList>
    </citation>
    <scope>NUCLEOTIDE SEQUENCE [LARGE SCALE GENOMIC DNA]</scope>
    <source>
        <strain evidence="2 3">CGMCC 4.7037</strain>
    </source>
</reference>
<dbReference type="EMBL" id="FNVT01000001">
    <property type="protein sequence ID" value="SEF77060.1"/>
    <property type="molecule type" value="Genomic_DNA"/>
</dbReference>
<sequence length="415" mass="44748">MSYTLLRGNFVIRYPDLPRQGPEPDGDTVKFLPDTPSLVEGLPRRSGTPPQINRRGISARLEAIDALETHFAETHQELEGANAARDRLLELLGFRNVVFWRDLPNKVEKADQDSIRGYVLSNGIDGNGRLIAFVFTGEHPGPDGASVFLDPPMVDQSVNGRLLAEGLVYPAFYATLPADLRTHLAEVSQAARRKAAGIWPRSTADPNGAATVNDLDDAERLVMWPKLFRRLVPFLAQATDFDGFDAWLRADPVNRDDELFLIPKLERGNLHDVVKGSGQQIQLTMWPEDFIISPDPVPGGGGGKPPVAAGDLLIVAALPDPLGTDRGNESVTLLNVTSAAIDLTGWALVDAAGGREALSGSVEGGTTLRVTLGGALQLGNRGDTIILADRQGASIDRVTYPADRVKAGRTICFGR</sequence>
<dbReference type="InterPro" id="IPR035437">
    <property type="entry name" value="SNase_OB-fold_sf"/>
</dbReference>
<dbReference type="Proteomes" id="UP000236732">
    <property type="component" value="Unassembled WGS sequence"/>
</dbReference>
<dbReference type="OrthoDB" id="7065322at2"/>
<name>A0A1H5UPV8_9ACTN</name>
<dbReference type="AlphaFoldDB" id="A0A1H5UPV8"/>
<evidence type="ECO:0000313" key="2">
    <source>
        <dbReference type="EMBL" id="SEF77060.1"/>
    </source>
</evidence>
<dbReference type="PROSITE" id="PS51841">
    <property type="entry name" value="LTD"/>
    <property type="match status" value="1"/>
</dbReference>
<gene>
    <name evidence="2" type="ORF">SAMN05444920_101601</name>
</gene>
<accession>A0A1H5UPV8</accession>
<dbReference type="RefSeq" id="WP_103954138.1">
    <property type="nucleotide sequence ID" value="NZ_FNVT01000001.1"/>
</dbReference>
<feature type="domain" description="LTD" evidence="1">
    <location>
        <begin position="300"/>
        <end position="402"/>
    </location>
</feature>
<evidence type="ECO:0000313" key="3">
    <source>
        <dbReference type="Proteomes" id="UP000236732"/>
    </source>
</evidence>
<dbReference type="Gene3D" id="2.40.50.90">
    <property type="match status" value="1"/>
</dbReference>
<protein>
    <submittedName>
        <fullName evidence="2">Lamin Tail Domain</fullName>
    </submittedName>
</protein>
<dbReference type="Pfam" id="PF00932">
    <property type="entry name" value="LTD"/>
    <property type="match status" value="1"/>
</dbReference>
<organism evidence="2 3">
    <name type="scientific">Nonomuraea solani</name>
    <dbReference type="NCBI Taxonomy" id="1144553"/>
    <lineage>
        <taxon>Bacteria</taxon>
        <taxon>Bacillati</taxon>
        <taxon>Actinomycetota</taxon>
        <taxon>Actinomycetes</taxon>
        <taxon>Streptosporangiales</taxon>
        <taxon>Streptosporangiaceae</taxon>
        <taxon>Nonomuraea</taxon>
    </lineage>
</organism>
<dbReference type="InterPro" id="IPR001322">
    <property type="entry name" value="Lamin_tail_dom"/>
</dbReference>
<dbReference type="SUPFAM" id="SSF74853">
    <property type="entry name" value="Lamin A/C globular tail domain"/>
    <property type="match status" value="1"/>
</dbReference>
<evidence type="ECO:0000259" key="1">
    <source>
        <dbReference type="PROSITE" id="PS51841"/>
    </source>
</evidence>
<proteinExistence type="predicted"/>
<dbReference type="InterPro" id="IPR036415">
    <property type="entry name" value="Lamin_tail_dom_sf"/>
</dbReference>